<protein>
    <submittedName>
        <fullName evidence="1">Uncharacterized protein</fullName>
    </submittedName>
</protein>
<name>A0A7G7BGL8_9ACTN</name>
<dbReference type="KEGG" id="sfiy:F0344_07545"/>
<gene>
    <name evidence="1" type="ORF">F0344_07545</name>
</gene>
<dbReference type="Proteomes" id="UP000515307">
    <property type="component" value="Chromosome"/>
</dbReference>
<sequence length="76" mass="8748">MAKLQAFREFQYLTLPLHGTASSDPLNSELRNKVVPRRASLLVDRVHLLDVAWTFDEGLDGWRMTWEPVAEILLGR</sequence>
<keyword evidence="2" id="KW-1185">Reference proteome</keyword>
<accession>A0A7G7BGL8</accession>
<reference evidence="2" key="1">
    <citation type="submission" date="2019-10" db="EMBL/GenBank/DDBJ databases">
        <title>Antimicrobial potential of Antarctic Bacteria.</title>
        <authorList>
            <person name="Benaud N."/>
            <person name="Edwards R.J."/>
            <person name="Ferrari B.C."/>
        </authorList>
    </citation>
    <scope>NUCLEOTIDE SEQUENCE [LARGE SCALE GENOMIC DNA]</scope>
    <source>
        <strain evidence="2">NBSH44</strain>
    </source>
</reference>
<evidence type="ECO:0000313" key="2">
    <source>
        <dbReference type="Proteomes" id="UP000515307"/>
    </source>
</evidence>
<dbReference type="RefSeq" id="WP_185298040.1">
    <property type="nucleotide sequence ID" value="NZ_CP045702.1"/>
</dbReference>
<evidence type="ECO:0000313" key="1">
    <source>
        <dbReference type="EMBL" id="QNE74483.1"/>
    </source>
</evidence>
<dbReference type="EMBL" id="CP045702">
    <property type="protein sequence ID" value="QNE74483.1"/>
    <property type="molecule type" value="Genomic_DNA"/>
</dbReference>
<organism evidence="1 2">
    <name type="scientific">Streptomyces finlayi</name>
    <dbReference type="NCBI Taxonomy" id="67296"/>
    <lineage>
        <taxon>Bacteria</taxon>
        <taxon>Bacillati</taxon>
        <taxon>Actinomycetota</taxon>
        <taxon>Actinomycetes</taxon>
        <taxon>Kitasatosporales</taxon>
        <taxon>Streptomycetaceae</taxon>
        <taxon>Streptomyces</taxon>
    </lineage>
</organism>
<proteinExistence type="predicted"/>
<dbReference type="AlphaFoldDB" id="A0A7G7BGL8"/>